<keyword evidence="1" id="KW-1133">Transmembrane helix</keyword>
<evidence type="ECO:0000313" key="2">
    <source>
        <dbReference type="EMBL" id="NRN92179.1"/>
    </source>
</evidence>
<gene>
    <name evidence="2" type="ORF">IMAU50013_01726</name>
</gene>
<sequence>MDIHDYVELTALMLWFISIIGIGILGRVHFKNKRLEQFRITADDLMKNYVGLYNKESLTDDKKINRITNAVVDGLEAKGFKVEDQDVKDIFAKVVKIINENFSK</sequence>
<dbReference type="Proteomes" id="UP000601587">
    <property type="component" value="Unassembled WGS sequence"/>
</dbReference>
<proteinExistence type="predicted"/>
<accession>A0A9Q5G6Q3</accession>
<dbReference type="EMBL" id="WCGB01000045">
    <property type="protein sequence ID" value="NRN92179.1"/>
    <property type="molecule type" value="Genomic_DNA"/>
</dbReference>
<organism evidence="2 3">
    <name type="scientific">Lactobacillus helveticus</name>
    <name type="common">Lactobacillus suntoryeus</name>
    <dbReference type="NCBI Taxonomy" id="1587"/>
    <lineage>
        <taxon>Bacteria</taxon>
        <taxon>Bacillati</taxon>
        <taxon>Bacillota</taxon>
        <taxon>Bacilli</taxon>
        <taxon>Lactobacillales</taxon>
        <taxon>Lactobacillaceae</taxon>
        <taxon>Lactobacillus</taxon>
    </lineage>
</organism>
<keyword evidence="1" id="KW-0812">Transmembrane</keyword>
<evidence type="ECO:0000256" key="1">
    <source>
        <dbReference type="SAM" id="Phobius"/>
    </source>
</evidence>
<reference evidence="2" key="1">
    <citation type="submission" date="2019-09" db="EMBL/GenBank/DDBJ databases">
        <title>Comparative genomic analysis of Lactobacillus helveticus.</title>
        <authorList>
            <person name="Zhang H."/>
            <person name="Chen Y."/>
            <person name="Zhong Z."/>
        </authorList>
    </citation>
    <scope>NUCLEOTIDE SEQUENCE</scope>
    <source>
        <strain evidence="2">IMAU50013</strain>
    </source>
</reference>
<evidence type="ECO:0000313" key="3">
    <source>
        <dbReference type="Proteomes" id="UP000601587"/>
    </source>
</evidence>
<protein>
    <recommendedName>
        <fullName evidence="4">Helveticin</fullName>
    </recommendedName>
</protein>
<dbReference type="RefSeq" id="WP_172981303.1">
    <property type="nucleotide sequence ID" value="NZ_WCFV01000058.1"/>
</dbReference>
<name>A0A9Q5G6Q3_LACHE</name>
<dbReference type="AlphaFoldDB" id="A0A9Q5G6Q3"/>
<feature type="transmembrane region" description="Helical" evidence="1">
    <location>
        <begin position="12"/>
        <end position="30"/>
    </location>
</feature>
<comment type="caution">
    <text evidence="2">The sequence shown here is derived from an EMBL/GenBank/DDBJ whole genome shotgun (WGS) entry which is preliminary data.</text>
</comment>
<keyword evidence="1" id="KW-0472">Membrane</keyword>
<evidence type="ECO:0008006" key="4">
    <source>
        <dbReference type="Google" id="ProtNLM"/>
    </source>
</evidence>